<sequence length="214" mass="23493">MNWISRFIGGRGESEALDRGVAETLAHWQSLVDADLSRAHFETRYAVLNTEATGLDLDRDRLLAVGAIAIEGGLISPAGSYYSTLEPSPSLALCGLLEFVRKDPVVVFNAAFNLGMLEPVLDQRLGIALDAQTIDLYFLLPALFPERHGNPVRLGDWMESFGIGTFQRHHALGDGWAVAQLFLAAQARALAQGAASPRALQDLERAYRQYRRKA</sequence>
<dbReference type="RefSeq" id="WP_096446787.1">
    <property type="nucleotide sequence ID" value="NZ_JBHSOG010000030.1"/>
</dbReference>
<dbReference type="EMBL" id="JBHSOG010000030">
    <property type="protein sequence ID" value="MFC5769546.1"/>
    <property type="molecule type" value="Genomic_DNA"/>
</dbReference>
<accession>A0ABW1ARK1</accession>
<dbReference type="InterPro" id="IPR012337">
    <property type="entry name" value="RNaseH-like_sf"/>
</dbReference>
<dbReference type="CDD" id="cd06127">
    <property type="entry name" value="DEDDh"/>
    <property type="match status" value="1"/>
</dbReference>
<dbReference type="Proteomes" id="UP001595974">
    <property type="component" value="Unassembled WGS sequence"/>
</dbReference>
<dbReference type="Gene3D" id="3.30.420.10">
    <property type="entry name" value="Ribonuclease H-like superfamily/Ribonuclease H"/>
    <property type="match status" value="1"/>
</dbReference>
<dbReference type="SMART" id="SM00479">
    <property type="entry name" value="EXOIII"/>
    <property type="match status" value="1"/>
</dbReference>
<protein>
    <submittedName>
        <fullName evidence="2">PolC-type DNA polymerase III</fullName>
    </submittedName>
</protein>
<evidence type="ECO:0000313" key="2">
    <source>
        <dbReference type="EMBL" id="MFC5769546.1"/>
    </source>
</evidence>
<evidence type="ECO:0000313" key="3">
    <source>
        <dbReference type="Proteomes" id="UP001595974"/>
    </source>
</evidence>
<comment type="caution">
    <text evidence="2">The sequence shown here is derived from an EMBL/GenBank/DDBJ whole genome shotgun (WGS) entry which is preliminary data.</text>
</comment>
<reference evidence="3" key="1">
    <citation type="journal article" date="2019" name="Int. J. Syst. Evol. Microbiol.">
        <title>The Global Catalogue of Microorganisms (GCM) 10K type strain sequencing project: providing services to taxonomists for standard genome sequencing and annotation.</title>
        <authorList>
            <consortium name="The Broad Institute Genomics Platform"/>
            <consortium name="The Broad Institute Genome Sequencing Center for Infectious Disease"/>
            <person name="Wu L."/>
            <person name="Ma J."/>
        </authorList>
    </citation>
    <scope>NUCLEOTIDE SEQUENCE [LARGE SCALE GENOMIC DNA]</scope>
    <source>
        <strain evidence="3">SHR3</strain>
    </source>
</reference>
<dbReference type="SUPFAM" id="SSF53098">
    <property type="entry name" value="Ribonuclease H-like"/>
    <property type="match status" value="1"/>
</dbReference>
<evidence type="ECO:0000259" key="1">
    <source>
        <dbReference type="SMART" id="SM00479"/>
    </source>
</evidence>
<proteinExistence type="predicted"/>
<keyword evidence="3" id="KW-1185">Reference proteome</keyword>
<dbReference type="InterPro" id="IPR013520">
    <property type="entry name" value="Ribonucl_H"/>
</dbReference>
<dbReference type="InterPro" id="IPR036397">
    <property type="entry name" value="RNaseH_sf"/>
</dbReference>
<name>A0ABW1ARK1_9RHOO</name>
<organism evidence="2 3">
    <name type="scientific">Thauera sinica</name>
    <dbReference type="NCBI Taxonomy" id="2665146"/>
    <lineage>
        <taxon>Bacteria</taxon>
        <taxon>Pseudomonadati</taxon>
        <taxon>Pseudomonadota</taxon>
        <taxon>Betaproteobacteria</taxon>
        <taxon>Rhodocyclales</taxon>
        <taxon>Zoogloeaceae</taxon>
        <taxon>Thauera</taxon>
    </lineage>
</organism>
<gene>
    <name evidence="2" type="ORF">ACFPTN_09170</name>
</gene>
<feature type="domain" description="Exonuclease" evidence="1">
    <location>
        <begin position="44"/>
        <end position="191"/>
    </location>
</feature>